<evidence type="ECO:0000256" key="4">
    <source>
        <dbReference type="ARBA" id="ARBA00022692"/>
    </source>
</evidence>
<name>A0A8X6L9C9_TRICU</name>
<evidence type="ECO:0000256" key="1">
    <source>
        <dbReference type="ARBA" id="ARBA00004141"/>
    </source>
</evidence>
<evidence type="ECO:0000256" key="2">
    <source>
        <dbReference type="ARBA" id="ARBA00006459"/>
    </source>
</evidence>
<evidence type="ECO:0000256" key="6">
    <source>
        <dbReference type="ARBA" id="ARBA00022989"/>
    </source>
</evidence>
<evidence type="ECO:0000256" key="7">
    <source>
        <dbReference type="ARBA" id="ARBA00023136"/>
    </source>
</evidence>
<dbReference type="GO" id="GO:0089718">
    <property type="term" value="P:amino acid import across plasma membrane"/>
    <property type="evidence" value="ECO:0007669"/>
    <property type="project" value="TreeGrafter"/>
</dbReference>
<comment type="caution">
    <text evidence="9">The sequence shown here is derived from an EMBL/GenBank/DDBJ whole genome shotgun (WGS) entry which is preliminary data.</text>
</comment>
<dbReference type="PANTHER" id="PTHR11616:SF241">
    <property type="entry name" value="SODIUM- AND CHLORIDE-DEPENDENT GLYCINE TRANSPORTER 2"/>
    <property type="match status" value="1"/>
</dbReference>
<feature type="transmembrane region" description="Helical" evidence="8">
    <location>
        <begin position="25"/>
        <end position="43"/>
    </location>
</feature>
<protein>
    <submittedName>
        <fullName evidence="9">Sodium- and chloride-dependent neutral and basic amino acid transporter B(0+)</fullName>
    </submittedName>
</protein>
<reference evidence="9" key="1">
    <citation type="submission" date="2020-07" db="EMBL/GenBank/DDBJ databases">
        <title>Multicomponent nature underlies the extraordinary mechanical properties of spider dragline silk.</title>
        <authorList>
            <person name="Kono N."/>
            <person name="Nakamura H."/>
            <person name="Mori M."/>
            <person name="Yoshida Y."/>
            <person name="Ohtoshi R."/>
            <person name="Malay A.D."/>
            <person name="Moran D.A.P."/>
            <person name="Tomita M."/>
            <person name="Numata K."/>
            <person name="Arakawa K."/>
        </authorList>
    </citation>
    <scope>NUCLEOTIDE SEQUENCE</scope>
</reference>
<dbReference type="GO" id="GO:0005886">
    <property type="term" value="C:plasma membrane"/>
    <property type="evidence" value="ECO:0007669"/>
    <property type="project" value="TreeGrafter"/>
</dbReference>
<gene>
    <name evidence="9" type="primary">SLC6A14</name>
    <name evidence="9" type="ORF">TNCT_400931</name>
</gene>
<comment type="subcellular location">
    <subcellularLocation>
        <location evidence="1">Membrane</location>
        <topology evidence="1">Multi-pass membrane protein</topology>
    </subcellularLocation>
</comment>
<evidence type="ECO:0000256" key="3">
    <source>
        <dbReference type="ARBA" id="ARBA00022448"/>
    </source>
</evidence>
<evidence type="ECO:0000256" key="8">
    <source>
        <dbReference type="SAM" id="Phobius"/>
    </source>
</evidence>
<evidence type="ECO:0000313" key="10">
    <source>
        <dbReference type="Proteomes" id="UP000887116"/>
    </source>
</evidence>
<dbReference type="Pfam" id="PF00209">
    <property type="entry name" value="SNF"/>
    <property type="match status" value="1"/>
</dbReference>
<proteinExistence type="inferred from homology"/>
<dbReference type="PANTHER" id="PTHR11616">
    <property type="entry name" value="SODIUM/CHLORIDE DEPENDENT TRANSPORTER"/>
    <property type="match status" value="1"/>
</dbReference>
<dbReference type="InterPro" id="IPR000175">
    <property type="entry name" value="Na/ntran_symport"/>
</dbReference>
<feature type="transmembrane region" description="Helical" evidence="8">
    <location>
        <begin position="83"/>
        <end position="104"/>
    </location>
</feature>
<feature type="non-terminal residue" evidence="9">
    <location>
        <position position="1"/>
    </location>
</feature>
<keyword evidence="10" id="KW-1185">Reference proteome</keyword>
<keyword evidence="4 8" id="KW-0812">Transmembrane</keyword>
<accession>A0A8X6L9C9</accession>
<dbReference type="InterPro" id="IPR037272">
    <property type="entry name" value="SNS_sf"/>
</dbReference>
<sequence length="180" mass="20770">FGEVETTISALIDEYSGFLQKRKTLFTAFTCILLFFLGLPCVTQGGIYVVQLMDWYSAAFSLMFFSLFETIAIAWVYDWSIAIGWSLAMCSIAPIPIVALWMLLKEKGNLKQRLINCLRPTSDWGPALEEHRILYRKSKTIVSSRFEQNRLERKTYTNRSLITDCDIQREVPLLQNESCM</sequence>
<comment type="similarity">
    <text evidence="2">Belongs to the sodium:neurotransmitter symporter (SNF) (TC 2.A.22) family.</text>
</comment>
<dbReference type="SUPFAM" id="SSF161070">
    <property type="entry name" value="SNF-like"/>
    <property type="match status" value="1"/>
</dbReference>
<dbReference type="EMBL" id="BMAO01015226">
    <property type="protein sequence ID" value="GFR00312.1"/>
    <property type="molecule type" value="Genomic_DNA"/>
</dbReference>
<keyword evidence="7 8" id="KW-0472">Membrane</keyword>
<feature type="transmembrane region" description="Helical" evidence="8">
    <location>
        <begin position="55"/>
        <end position="77"/>
    </location>
</feature>
<keyword evidence="5" id="KW-0769">Symport</keyword>
<organism evidence="9 10">
    <name type="scientific">Trichonephila clavata</name>
    <name type="common">Joro spider</name>
    <name type="synonym">Nephila clavata</name>
    <dbReference type="NCBI Taxonomy" id="2740835"/>
    <lineage>
        <taxon>Eukaryota</taxon>
        <taxon>Metazoa</taxon>
        <taxon>Ecdysozoa</taxon>
        <taxon>Arthropoda</taxon>
        <taxon>Chelicerata</taxon>
        <taxon>Arachnida</taxon>
        <taxon>Araneae</taxon>
        <taxon>Araneomorphae</taxon>
        <taxon>Entelegynae</taxon>
        <taxon>Araneoidea</taxon>
        <taxon>Nephilidae</taxon>
        <taxon>Trichonephila</taxon>
    </lineage>
</organism>
<dbReference type="AlphaFoldDB" id="A0A8X6L9C9"/>
<keyword evidence="6 8" id="KW-1133">Transmembrane helix</keyword>
<dbReference type="OrthoDB" id="6581954at2759"/>
<evidence type="ECO:0000313" key="9">
    <source>
        <dbReference type="EMBL" id="GFR00312.1"/>
    </source>
</evidence>
<keyword evidence="3" id="KW-0813">Transport</keyword>
<dbReference type="GO" id="GO:0005283">
    <property type="term" value="F:amino acid:sodium symporter activity"/>
    <property type="evidence" value="ECO:0007669"/>
    <property type="project" value="TreeGrafter"/>
</dbReference>
<dbReference type="Proteomes" id="UP000887116">
    <property type="component" value="Unassembled WGS sequence"/>
</dbReference>
<dbReference type="PROSITE" id="PS50267">
    <property type="entry name" value="NA_NEUROTRAN_SYMP_3"/>
    <property type="match status" value="1"/>
</dbReference>
<evidence type="ECO:0000256" key="5">
    <source>
        <dbReference type="ARBA" id="ARBA00022847"/>
    </source>
</evidence>